<dbReference type="InterPro" id="IPR013149">
    <property type="entry name" value="ADH-like_C"/>
</dbReference>
<accession>A0ABV8YIE1</accession>
<dbReference type="PROSITE" id="PS00059">
    <property type="entry name" value="ADH_ZINC"/>
    <property type="match status" value="1"/>
</dbReference>
<feature type="domain" description="Enoyl reductase (ER)" evidence="7">
    <location>
        <begin position="8"/>
        <end position="339"/>
    </location>
</feature>
<sequence>MRALVYHGPGQISWDTVTDPAIEDPADAVVRVDATTVCGTDLHILRGDLPEVKPGTVLGHEAVGEVMEVGSDVHHLRPGDQVIVSSVSACGHCPACRDTMRGQCREGGGWILGNLINGTQAEFVRVPFADFSTHRRPSSLPLDDAVLLAEVLPTAYEVGVRNGQVGPGDTLVVVGAGPVGLACVVVARLYSPRRIIVVDLSSARLEAAARIGPDAAELPGKMIAELSEGPGADVVIEASGEPDGFVLCTRAVRAGGHIANIGTHGKPVTLHLESLWHKNVTISTGQVDTYSIPWLLELVRFGRLHVSQLVTRTFGLDRMEDAYEVFSHGTTTGALKVVLHRE</sequence>
<dbReference type="Pfam" id="PF00107">
    <property type="entry name" value="ADH_zinc_N"/>
    <property type="match status" value="1"/>
</dbReference>
<evidence type="ECO:0000256" key="5">
    <source>
        <dbReference type="ARBA" id="ARBA00023002"/>
    </source>
</evidence>
<dbReference type="Proteomes" id="UP001596012">
    <property type="component" value="Unassembled WGS sequence"/>
</dbReference>
<dbReference type="Gene3D" id="3.90.180.10">
    <property type="entry name" value="Medium-chain alcohol dehydrogenases, catalytic domain"/>
    <property type="match status" value="1"/>
</dbReference>
<keyword evidence="5" id="KW-0560">Oxidoreductase</keyword>
<evidence type="ECO:0000313" key="8">
    <source>
        <dbReference type="EMBL" id="MFC4463613.1"/>
    </source>
</evidence>
<dbReference type="InterPro" id="IPR002328">
    <property type="entry name" value="ADH_Zn_CS"/>
</dbReference>
<evidence type="ECO:0000313" key="9">
    <source>
        <dbReference type="Proteomes" id="UP001596012"/>
    </source>
</evidence>
<gene>
    <name evidence="8" type="ORF">ACFPH6_03175</name>
</gene>
<evidence type="ECO:0000256" key="2">
    <source>
        <dbReference type="ARBA" id="ARBA00008072"/>
    </source>
</evidence>
<keyword evidence="3 6" id="KW-0479">Metal-binding</keyword>
<evidence type="ECO:0000256" key="1">
    <source>
        <dbReference type="ARBA" id="ARBA00001947"/>
    </source>
</evidence>
<protein>
    <submittedName>
        <fullName evidence="8">Alcohol dehydrogenase catalytic domain-containing protein</fullName>
    </submittedName>
</protein>
<comment type="cofactor">
    <cofactor evidence="1 6">
        <name>Zn(2+)</name>
        <dbReference type="ChEBI" id="CHEBI:29105"/>
    </cofactor>
</comment>
<evidence type="ECO:0000259" key="7">
    <source>
        <dbReference type="SMART" id="SM00829"/>
    </source>
</evidence>
<dbReference type="SUPFAM" id="SSF51735">
    <property type="entry name" value="NAD(P)-binding Rossmann-fold domains"/>
    <property type="match status" value="1"/>
</dbReference>
<evidence type="ECO:0000256" key="6">
    <source>
        <dbReference type="RuleBase" id="RU361277"/>
    </source>
</evidence>
<reference evidence="9" key="1">
    <citation type="journal article" date="2019" name="Int. J. Syst. Evol. Microbiol.">
        <title>The Global Catalogue of Microorganisms (GCM) 10K type strain sequencing project: providing services to taxonomists for standard genome sequencing and annotation.</title>
        <authorList>
            <consortium name="The Broad Institute Genomics Platform"/>
            <consortium name="The Broad Institute Genome Sequencing Center for Infectious Disease"/>
            <person name="Wu L."/>
            <person name="Ma J."/>
        </authorList>
    </citation>
    <scope>NUCLEOTIDE SEQUENCE [LARGE SCALE GENOMIC DNA]</scope>
    <source>
        <strain evidence="9">DT43</strain>
    </source>
</reference>
<proteinExistence type="inferred from homology"/>
<dbReference type="PANTHER" id="PTHR42813:SF4">
    <property type="entry name" value="NADP-DEPENDENT ISOPROPANOL DEHYDROGENASE"/>
    <property type="match status" value="1"/>
</dbReference>
<dbReference type="EMBL" id="JBHSFG010000006">
    <property type="protein sequence ID" value="MFC4463613.1"/>
    <property type="molecule type" value="Genomic_DNA"/>
</dbReference>
<evidence type="ECO:0000256" key="3">
    <source>
        <dbReference type="ARBA" id="ARBA00022723"/>
    </source>
</evidence>
<evidence type="ECO:0000256" key="4">
    <source>
        <dbReference type="ARBA" id="ARBA00022833"/>
    </source>
</evidence>
<dbReference type="SMART" id="SM00829">
    <property type="entry name" value="PKS_ER"/>
    <property type="match status" value="1"/>
</dbReference>
<name>A0ABV8YIE1_9ACTN</name>
<comment type="similarity">
    <text evidence="2 6">Belongs to the zinc-containing alcohol dehydrogenase family.</text>
</comment>
<keyword evidence="4 6" id="KW-0862">Zinc</keyword>
<dbReference type="InterPro" id="IPR013154">
    <property type="entry name" value="ADH-like_N"/>
</dbReference>
<dbReference type="InterPro" id="IPR036291">
    <property type="entry name" value="NAD(P)-bd_dom_sf"/>
</dbReference>
<dbReference type="RefSeq" id="WP_386337078.1">
    <property type="nucleotide sequence ID" value="NZ_JBHSFG010000006.1"/>
</dbReference>
<comment type="caution">
    <text evidence="8">The sequence shown here is derived from an EMBL/GenBank/DDBJ whole genome shotgun (WGS) entry which is preliminary data.</text>
</comment>
<dbReference type="InterPro" id="IPR020843">
    <property type="entry name" value="ER"/>
</dbReference>
<dbReference type="SUPFAM" id="SSF50129">
    <property type="entry name" value="GroES-like"/>
    <property type="match status" value="1"/>
</dbReference>
<keyword evidence="9" id="KW-1185">Reference proteome</keyword>
<dbReference type="InterPro" id="IPR011032">
    <property type="entry name" value="GroES-like_sf"/>
</dbReference>
<dbReference type="PANTHER" id="PTHR42813">
    <property type="entry name" value="ZINC-TYPE ALCOHOL DEHYDROGENASE-LIKE"/>
    <property type="match status" value="1"/>
</dbReference>
<organism evidence="8 9">
    <name type="scientific">Streptomyces xiangluensis</name>
    <dbReference type="NCBI Taxonomy" id="2665720"/>
    <lineage>
        <taxon>Bacteria</taxon>
        <taxon>Bacillati</taxon>
        <taxon>Actinomycetota</taxon>
        <taxon>Actinomycetes</taxon>
        <taxon>Kitasatosporales</taxon>
        <taxon>Streptomycetaceae</taxon>
        <taxon>Streptomyces</taxon>
    </lineage>
</organism>
<dbReference type="Pfam" id="PF08240">
    <property type="entry name" value="ADH_N"/>
    <property type="match status" value="1"/>
</dbReference>
<dbReference type="Gene3D" id="3.40.50.720">
    <property type="entry name" value="NAD(P)-binding Rossmann-like Domain"/>
    <property type="match status" value="1"/>
</dbReference>